<protein>
    <submittedName>
        <fullName evidence="3">Short-chain dehydrogenase</fullName>
    </submittedName>
</protein>
<organism evidence="3 4">
    <name type="scientific">Winogradskya humida</name>
    <dbReference type="NCBI Taxonomy" id="113566"/>
    <lineage>
        <taxon>Bacteria</taxon>
        <taxon>Bacillati</taxon>
        <taxon>Actinomycetota</taxon>
        <taxon>Actinomycetes</taxon>
        <taxon>Micromonosporales</taxon>
        <taxon>Micromonosporaceae</taxon>
        <taxon>Winogradskya</taxon>
    </lineage>
</organism>
<evidence type="ECO:0000313" key="3">
    <source>
        <dbReference type="EMBL" id="GIE26275.1"/>
    </source>
</evidence>
<dbReference type="PANTHER" id="PTHR43477:SF1">
    <property type="entry name" value="DIHYDROANTICAPSIN 7-DEHYDROGENASE"/>
    <property type="match status" value="1"/>
</dbReference>
<proteinExistence type="inferred from homology"/>
<dbReference type="Pfam" id="PF13561">
    <property type="entry name" value="adh_short_C2"/>
    <property type="match status" value="1"/>
</dbReference>
<dbReference type="Gene3D" id="3.40.50.720">
    <property type="entry name" value="NAD(P)-binding Rossmann-like Domain"/>
    <property type="match status" value="1"/>
</dbReference>
<dbReference type="SUPFAM" id="SSF51735">
    <property type="entry name" value="NAD(P)-binding Rossmann-fold domains"/>
    <property type="match status" value="1"/>
</dbReference>
<dbReference type="InterPro" id="IPR002347">
    <property type="entry name" value="SDR_fam"/>
</dbReference>
<comment type="similarity">
    <text evidence="1">Belongs to the short-chain dehydrogenases/reductases (SDR) family.</text>
</comment>
<dbReference type="Proteomes" id="UP000603200">
    <property type="component" value="Unassembled WGS sequence"/>
</dbReference>
<dbReference type="InterPro" id="IPR051122">
    <property type="entry name" value="SDR_DHRS6-like"/>
</dbReference>
<accession>A0ABQ4A5Y2</accession>
<keyword evidence="4" id="KW-1185">Reference proteome</keyword>
<keyword evidence="2" id="KW-0560">Oxidoreductase</keyword>
<gene>
    <name evidence="3" type="ORF">Ahu01nite_093770</name>
</gene>
<evidence type="ECO:0000256" key="1">
    <source>
        <dbReference type="ARBA" id="ARBA00006484"/>
    </source>
</evidence>
<dbReference type="InterPro" id="IPR036291">
    <property type="entry name" value="NAD(P)-bd_dom_sf"/>
</dbReference>
<reference evidence="3 4" key="1">
    <citation type="submission" date="2021-01" db="EMBL/GenBank/DDBJ databases">
        <title>Whole genome shotgun sequence of Actinoplanes humidus NBRC 14915.</title>
        <authorList>
            <person name="Komaki H."/>
            <person name="Tamura T."/>
        </authorList>
    </citation>
    <scope>NUCLEOTIDE SEQUENCE [LARGE SCALE GENOMIC DNA]</scope>
    <source>
        <strain evidence="3 4">NBRC 14915</strain>
    </source>
</reference>
<dbReference type="RefSeq" id="WP_239159692.1">
    <property type="nucleotide sequence ID" value="NZ_BAAATV010000032.1"/>
</dbReference>
<name>A0ABQ4A5Y2_9ACTN</name>
<comment type="caution">
    <text evidence="3">The sequence shown here is derived from an EMBL/GenBank/DDBJ whole genome shotgun (WGS) entry which is preliminary data.</text>
</comment>
<evidence type="ECO:0000256" key="2">
    <source>
        <dbReference type="ARBA" id="ARBA00023002"/>
    </source>
</evidence>
<sequence>MHVASRGSAKVAAIAGTDPDLIAHQLDGNDATAVAKLAADLAPIDSLIVTLSGGEGAGMLAAMPGTAGLGALNAAVEALVRPLAVELAPRRVNAVSPGLVDTPWWNGMPEQDRIAWFASAAAGLPVGHVSIADEIAEAVALLATNPSATGTILTIDGGARLVQL</sequence>
<dbReference type="EMBL" id="BOMN01000140">
    <property type="protein sequence ID" value="GIE26275.1"/>
    <property type="molecule type" value="Genomic_DNA"/>
</dbReference>
<dbReference type="PANTHER" id="PTHR43477">
    <property type="entry name" value="DIHYDROANTICAPSIN 7-DEHYDROGENASE"/>
    <property type="match status" value="1"/>
</dbReference>
<evidence type="ECO:0000313" key="4">
    <source>
        <dbReference type="Proteomes" id="UP000603200"/>
    </source>
</evidence>